<dbReference type="AlphaFoldDB" id="A0A1Y3BQY3"/>
<feature type="compositionally biased region" description="Polar residues" evidence="1">
    <location>
        <begin position="50"/>
        <end position="62"/>
    </location>
</feature>
<evidence type="ECO:0000313" key="3">
    <source>
        <dbReference type="Proteomes" id="UP000194236"/>
    </source>
</evidence>
<gene>
    <name evidence="2" type="ORF">BLA29_012342</name>
</gene>
<feature type="region of interest" description="Disordered" evidence="1">
    <location>
        <begin position="46"/>
        <end position="74"/>
    </location>
</feature>
<dbReference type="EMBL" id="MUJZ01009706">
    <property type="protein sequence ID" value="OTF82203.1"/>
    <property type="molecule type" value="Genomic_DNA"/>
</dbReference>
<comment type="caution">
    <text evidence="2">The sequence shown here is derived from an EMBL/GenBank/DDBJ whole genome shotgun (WGS) entry which is preliminary data.</text>
</comment>
<keyword evidence="3" id="KW-1185">Reference proteome</keyword>
<reference evidence="2 3" key="1">
    <citation type="submission" date="2017-03" db="EMBL/GenBank/DDBJ databases">
        <title>Genome Survey of Euroglyphus maynei.</title>
        <authorList>
            <person name="Arlian L.G."/>
            <person name="Morgan M.S."/>
            <person name="Rider S.D."/>
        </authorList>
    </citation>
    <scope>NUCLEOTIDE SEQUENCE [LARGE SCALE GENOMIC DNA]</scope>
    <source>
        <strain evidence="2">Arlian Lab</strain>
        <tissue evidence="2">Whole body</tissue>
    </source>
</reference>
<evidence type="ECO:0000256" key="1">
    <source>
        <dbReference type="SAM" id="MobiDB-lite"/>
    </source>
</evidence>
<name>A0A1Y3BQY3_EURMA</name>
<feature type="compositionally biased region" description="Basic and acidic residues" evidence="1">
    <location>
        <begin position="63"/>
        <end position="74"/>
    </location>
</feature>
<accession>A0A1Y3BQY3</accession>
<sequence>MESENGHERSHEHCETTATIKINGNTHPDDDVVDGTNHSILGTVLKNHDSTSTNVMEPGQTTMHHEHDNEHDDEMDKNFRKMVINENWWKEKRSAYEKEQQENREPVDKFRTIKQNIRRGNTRSLKERFENMFKLTE</sequence>
<dbReference type="Proteomes" id="UP000194236">
    <property type="component" value="Unassembled WGS sequence"/>
</dbReference>
<proteinExistence type="predicted"/>
<evidence type="ECO:0000313" key="2">
    <source>
        <dbReference type="EMBL" id="OTF82203.1"/>
    </source>
</evidence>
<dbReference type="OrthoDB" id="6516202at2759"/>
<organism evidence="2 3">
    <name type="scientific">Euroglyphus maynei</name>
    <name type="common">Mayne's house dust mite</name>
    <dbReference type="NCBI Taxonomy" id="6958"/>
    <lineage>
        <taxon>Eukaryota</taxon>
        <taxon>Metazoa</taxon>
        <taxon>Ecdysozoa</taxon>
        <taxon>Arthropoda</taxon>
        <taxon>Chelicerata</taxon>
        <taxon>Arachnida</taxon>
        <taxon>Acari</taxon>
        <taxon>Acariformes</taxon>
        <taxon>Sarcoptiformes</taxon>
        <taxon>Astigmata</taxon>
        <taxon>Psoroptidia</taxon>
        <taxon>Analgoidea</taxon>
        <taxon>Pyroglyphidae</taxon>
        <taxon>Pyroglyphinae</taxon>
        <taxon>Euroglyphus</taxon>
    </lineage>
</organism>
<protein>
    <submittedName>
        <fullName evidence="2">Uncharacterized protein</fullName>
    </submittedName>
</protein>